<dbReference type="InterPro" id="IPR032473">
    <property type="entry name" value="Argonaute_Mid_dom"/>
</dbReference>
<dbReference type="Gene3D" id="3.40.50.2300">
    <property type="match status" value="1"/>
</dbReference>
<dbReference type="SMART" id="SM00950">
    <property type="entry name" value="Piwi"/>
    <property type="match status" value="1"/>
</dbReference>
<dbReference type="PANTHER" id="PTHR22891">
    <property type="entry name" value="EUKARYOTIC TRANSLATION INITIATION FACTOR 2C"/>
    <property type="match status" value="1"/>
</dbReference>
<dbReference type="InterPro" id="IPR003100">
    <property type="entry name" value="PAZ_dom"/>
</dbReference>
<accession>A0A284R714</accession>
<dbReference type="InterPro" id="IPR014811">
    <property type="entry name" value="ArgoL1"/>
</dbReference>
<dbReference type="OMA" id="MNDQYYT"/>
<dbReference type="Pfam" id="PF16487">
    <property type="entry name" value="ArgoMid"/>
    <property type="match status" value="1"/>
</dbReference>
<dbReference type="AlphaFoldDB" id="A0A284R714"/>
<dbReference type="Gene3D" id="2.170.260.10">
    <property type="entry name" value="paz domain"/>
    <property type="match status" value="1"/>
</dbReference>
<dbReference type="GO" id="GO:0003723">
    <property type="term" value="F:RNA binding"/>
    <property type="evidence" value="ECO:0007669"/>
    <property type="project" value="InterPro"/>
</dbReference>
<name>A0A284R714_ARMOS</name>
<sequence length="871" mass="98262">MAHLSPQEFTVVTNCFTIDRLPQKEYLQYDGKCSHVLSSSQPILPTYLVRISPKVEGFKTRQILMRKLQNNIAPSVFCPKAMYDGDAILYASQDRELPSAGKGSFLVSLSNKHPSNMQEGAPGVYTVTVTKTIGHTIKPSDLRALMIDRKITPKTATATNLLQLLIIQETNQKNPHNNRAFFSDINKRIVGDGLEFWRGFSQSVRPSTTQMLINIDVAMTAMYQSGNVIDVSLSHLNSRQVRDLSFSTKDAKFRSLSAFLRDLEIRCQTTGNRTKIVRELVVKGGRYEFERDGHTTTVGEYFRSAHSIDIRFPDAFGIVTSGKNASHPVVYPAELCSILPGQLYKKRLPNYLTSEAVSFATMTPDVRLKAIMGDGDNGRGIVSPIQGYKGSKYIQESGMQISMSPLHIRGRMLPTPRITMGRGEIRPNNGAWNLRDQKFIVGIKLELWGVLNFIPRLNEQLCWSYVDALQQQCSSMGMTISSPVAIKSGNDRNVFREMNDLVEIIYQKIGRKENIQMVLVMLPAQGDLVHTQVKQWGDVLTGVPTQCLRSEKIKNANAQYWANVALKINARLGGYNQRVESAAFDEISQKPFMIMGADVSHASPQTFRPSIASLVWSRDHHASRYVASTRVQHPRTEGIVELKEMVKSAVLLFGFRNPPPQRIFFFRDGISEGEVDSVGAKEMSDVEEALKEIWLEKNVKHPLPKVTFLIVGKRHHVVFFPKDGGLRDRIGNCKAGFVTTRGLESPLFKDFYLQSHAAIKGTSRSGHYIVLKDENFGGNLERLHDLSYMLCHVYSKATRSVSIPAPVYYAHLVCTRAAYHFPDEMRFLNDDTESTTSTDNGRTRRKEFDLELWKKEWKPLNQNIALSMYFL</sequence>
<keyword evidence="3" id="KW-1185">Reference proteome</keyword>
<proteinExistence type="predicted"/>
<dbReference type="InterPro" id="IPR036085">
    <property type="entry name" value="PAZ_dom_sf"/>
</dbReference>
<dbReference type="SMART" id="SM01163">
    <property type="entry name" value="DUF1785"/>
    <property type="match status" value="1"/>
</dbReference>
<feature type="domain" description="Piwi" evidence="1">
    <location>
        <begin position="517"/>
        <end position="822"/>
    </location>
</feature>
<evidence type="ECO:0000259" key="1">
    <source>
        <dbReference type="PROSITE" id="PS50822"/>
    </source>
</evidence>
<dbReference type="CDD" id="cd02846">
    <property type="entry name" value="PAZ_argonaute_like"/>
    <property type="match status" value="1"/>
</dbReference>
<dbReference type="Gene3D" id="3.30.420.10">
    <property type="entry name" value="Ribonuclease H-like superfamily/Ribonuclease H"/>
    <property type="match status" value="1"/>
</dbReference>
<dbReference type="InterPro" id="IPR032474">
    <property type="entry name" value="Argonaute_N"/>
</dbReference>
<dbReference type="InterPro" id="IPR003165">
    <property type="entry name" value="Piwi"/>
</dbReference>
<evidence type="ECO:0000313" key="2">
    <source>
        <dbReference type="EMBL" id="SJL04521.1"/>
    </source>
</evidence>
<organism evidence="2 3">
    <name type="scientific">Armillaria ostoyae</name>
    <name type="common">Armillaria root rot fungus</name>
    <dbReference type="NCBI Taxonomy" id="47428"/>
    <lineage>
        <taxon>Eukaryota</taxon>
        <taxon>Fungi</taxon>
        <taxon>Dikarya</taxon>
        <taxon>Basidiomycota</taxon>
        <taxon>Agaricomycotina</taxon>
        <taxon>Agaricomycetes</taxon>
        <taxon>Agaricomycetidae</taxon>
        <taxon>Agaricales</taxon>
        <taxon>Marasmiineae</taxon>
        <taxon>Physalacriaceae</taxon>
        <taxon>Armillaria</taxon>
    </lineage>
</organism>
<protein>
    <recommendedName>
        <fullName evidence="1">Piwi domain-containing protein</fullName>
    </recommendedName>
</protein>
<evidence type="ECO:0000313" key="3">
    <source>
        <dbReference type="Proteomes" id="UP000219338"/>
    </source>
</evidence>
<dbReference type="OrthoDB" id="10252740at2759"/>
<dbReference type="Pfam" id="PF16486">
    <property type="entry name" value="ArgoN"/>
    <property type="match status" value="1"/>
</dbReference>
<dbReference type="Pfam" id="PF08699">
    <property type="entry name" value="ArgoL1"/>
    <property type="match status" value="1"/>
</dbReference>
<dbReference type="SUPFAM" id="SSF53098">
    <property type="entry name" value="Ribonuclease H-like"/>
    <property type="match status" value="1"/>
</dbReference>
<dbReference type="Pfam" id="PF02171">
    <property type="entry name" value="Piwi"/>
    <property type="match status" value="1"/>
</dbReference>
<dbReference type="Proteomes" id="UP000219338">
    <property type="component" value="Unassembled WGS sequence"/>
</dbReference>
<gene>
    <name evidence="2" type="ORF">ARMOST_07888</name>
</gene>
<dbReference type="InterPro" id="IPR036397">
    <property type="entry name" value="RNaseH_sf"/>
</dbReference>
<dbReference type="STRING" id="47428.A0A284R714"/>
<reference evidence="3" key="1">
    <citation type="journal article" date="2017" name="Nat. Ecol. Evol.">
        <title>Genome expansion and lineage-specific genetic innovations in the forest pathogenic fungi Armillaria.</title>
        <authorList>
            <person name="Sipos G."/>
            <person name="Prasanna A.N."/>
            <person name="Walter M.C."/>
            <person name="O'Connor E."/>
            <person name="Balint B."/>
            <person name="Krizsan K."/>
            <person name="Kiss B."/>
            <person name="Hess J."/>
            <person name="Varga T."/>
            <person name="Slot J."/>
            <person name="Riley R."/>
            <person name="Boka B."/>
            <person name="Rigling D."/>
            <person name="Barry K."/>
            <person name="Lee J."/>
            <person name="Mihaltcheva S."/>
            <person name="LaButti K."/>
            <person name="Lipzen A."/>
            <person name="Waldron R."/>
            <person name="Moloney N.M."/>
            <person name="Sperisen C."/>
            <person name="Kredics L."/>
            <person name="Vagvoelgyi C."/>
            <person name="Patrignani A."/>
            <person name="Fitzpatrick D."/>
            <person name="Nagy I."/>
            <person name="Doyle S."/>
            <person name="Anderson J.B."/>
            <person name="Grigoriev I.V."/>
            <person name="Gueldener U."/>
            <person name="Muensterkoetter M."/>
            <person name="Nagy L.G."/>
        </authorList>
    </citation>
    <scope>NUCLEOTIDE SEQUENCE [LARGE SCALE GENOMIC DNA]</scope>
    <source>
        <strain evidence="3">C18/9</strain>
    </source>
</reference>
<dbReference type="SUPFAM" id="SSF101690">
    <property type="entry name" value="PAZ domain"/>
    <property type="match status" value="1"/>
</dbReference>
<dbReference type="EMBL" id="FUEG01000005">
    <property type="protein sequence ID" value="SJL04521.1"/>
    <property type="molecule type" value="Genomic_DNA"/>
</dbReference>
<dbReference type="Pfam" id="PF02170">
    <property type="entry name" value="PAZ"/>
    <property type="match status" value="1"/>
</dbReference>
<dbReference type="PROSITE" id="PS50822">
    <property type="entry name" value="PIWI"/>
    <property type="match status" value="1"/>
</dbReference>
<dbReference type="InterPro" id="IPR012337">
    <property type="entry name" value="RNaseH-like_sf"/>
</dbReference>